<keyword evidence="1" id="KW-0472">Membrane</keyword>
<keyword evidence="3" id="KW-1185">Reference proteome</keyword>
<dbReference type="AlphaFoldDB" id="A0A5B7FJA8"/>
<organism evidence="2 3">
    <name type="scientific">Portunus trituberculatus</name>
    <name type="common">Swimming crab</name>
    <name type="synonym">Neptunus trituberculatus</name>
    <dbReference type="NCBI Taxonomy" id="210409"/>
    <lineage>
        <taxon>Eukaryota</taxon>
        <taxon>Metazoa</taxon>
        <taxon>Ecdysozoa</taxon>
        <taxon>Arthropoda</taxon>
        <taxon>Crustacea</taxon>
        <taxon>Multicrustacea</taxon>
        <taxon>Malacostraca</taxon>
        <taxon>Eumalacostraca</taxon>
        <taxon>Eucarida</taxon>
        <taxon>Decapoda</taxon>
        <taxon>Pleocyemata</taxon>
        <taxon>Brachyura</taxon>
        <taxon>Eubrachyura</taxon>
        <taxon>Portunoidea</taxon>
        <taxon>Portunidae</taxon>
        <taxon>Portuninae</taxon>
        <taxon>Portunus</taxon>
    </lineage>
</organism>
<protein>
    <submittedName>
        <fullName evidence="2">Uncharacterized protein</fullName>
    </submittedName>
</protein>
<dbReference type="Proteomes" id="UP000324222">
    <property type="component" value="Unassembled WGS sequence"/>
</dbReference>
<keyword evidence="1" id="KW-0812">Transmembrane</keyword>
<proteinExistence type="predicted"/>
<dbReference type="EMBL" id="VSRR010006642">
    <property type="protein sequence ID" value="MPC45249.1"/>
    <property type="molecule type" value="Genomic_DNA"/>
</dbReference>
<evidence type="ECO:0000313" key="3">
    <source>
        <dbReference type="Proteomes" id="UP000324222"/>
    </source>
</evidence>
<sequence>MVFDWFLRRFYIHAVLLTNIMSSVISTNFLLLKCLPVRFLPSLRQQAFLPPKCWSHHASPHQEQRICIAQHCVT</sequence>
<accession>A0A5B7FJA8</accession>
<feature type="transmembrane region" description="Helical" evidence="1">
    <location>
        <begin position="12"/>
        <end position="32"/>
    </location>
</feature>
<evidence type="ECO:0000313" key="2">
    <source>
        <dbReference type="EMBL" id="MPC45249.1"/>
    </source>
</evidence>
<keyword evidence="1" id="KW-1133">Transmembrane helix</keyword>
<name>A0A5B7FJA8_PORTR</name>
<gene>
    <name evidence="2" type="ORF">E2C01_038944</name>
</gene>
<reference evidence="2 3" key="1">
    <citation type="submission" date="2019-05" db="EMBL/GenBank/DDBJ databases">
        <title>Another draft genome of Portunus trituberculatus and its Hox gene families provides insights of decapod evolution.</title>
        <authorList>
            <person name="Jeong J.-H."/>
            <person name="Song I."/>
            <person name="Kim S."/>
            <person name="Choi T."/>
            <person name="Kim D."/>
            <person name="Ryu S."/>
            <person name="Kim W."/>
        </authorList>
    </citation>
    <scope>NUCLEOTIDE SEQUENCE [LARGE SCALE GENOMIC DNA]</scope>
    <source>
        <tissue evidence="2">Muscle</tissue>
    </source>
</reference>
<evidence type="ECO:0000256" key="1">
    <source>
        <dbReference type="SAM" id="Phobius"/>
    </source>
</evidence>
<comment type="caution">
    <text evidence="2">The sequence shown here is derived from an EMBL/GenBank/DDBJ whole genome shotgun (WGS) entry which is preliminary data.</text>
</comment>